<keyword evidence="2" id="KW-1185">Reference proteome</keyword>
<sequence>MPEGRQADKLDFTCGYMICLEDVDSVLWAGVCLQKNAAG</sequence>
<proteinExistence type="predicted"/>
<protein>
    <submittedName>
        <fullName evidence="1">Uncharacterized protein</fullName>
    </submittedName>
</protein>
<evidence type="ECO:0000313" key="2">
    <source>
        <dbReference type="Proteomes" id="UP000004457"/>
    </source>
</evidence>
<dbReference type="Proteomes" id="UP000004457">
    <property type="component" value="Unassembled WGS sequence"/>
</dbReference>
<name>C0EMP3_NEIFL</name>
<organism evidence="1 2">
    <name type="scientific">Neisseria flavescens NRL30031/H210</name>
    <dbReference type="NCBI Taxonomy" id="546264"/>
    <lineage>
        <taxon>Bacteria</taxon>
        <taxon>Pseudomonadati</taxon>
        <taxon>Pseudomonadota</taxon>
        <taxon>Betaproteobacteria</taxon>
        <taxon>Neisseriales</taxon>
        <taxon>Neisseriaceae</taxon>
        <taxon>Neisseria</taxon>
    </lineage>
</organism>
<gene>
    <name evidence="1" type="ORF">NEIFLAOT_01217</name>
</gene>
<dbReference type="AlphaFoldDB" id="C0EMP3"/>
<dbReference type="EMBL" id="ACEN01000034">
    <property type="protein sequence ID" value="EEG33734.1"/>
    <property type="molecule type" value="Genomic_DNA"/>
</dbReference>
<comment type="caution">
    <text evidence="1">The sequence shown here is derived from an EMBL/GenBank/DDBJ whole genome shotgun (WGS) entry which is preliminary data.</text>
</comment>
<reference evidence="1 2" key="1">
    <citation type="submission" date="2009-01" db="EMBL/GenBank/DDBJ databases">
        <authorList>
            <person name="Fulton L."/>
            <person name="Clifton S."/>
            <person name="Chinwalla A.T."/>
            <person name="Mitreva M."/>
            <person name="Sodergren E."/>
            <person name="Weinstock G."/>
            <person name="Clifton S."/>
            <person name="Dooling D.J."/>
            <person name="Fulton B."/>
            <person name="Minx P."/>
            <person name="Pepin K.H."/>
            <person name="Johnson M."/>
            <person name="Bhonagiri V."/>
            <person name="Nash W.E."/>
            <person name="Mardis E.R."/>
            <person name="Wilson R.K."/>
        </authorList>
    </citation>
    <scope>NUCLEOTIDE SEQUENCE [LARGE SCALE GENOMIC DNA]</scope>
    <source>
        <strain evidence="1 2">NRL30031/H210</strain>
    </source>
</reference>
<accession>C0EMP3</accession>
<evidence type="ECO:0000313" key="1">
    <source>
        <dbReference type="EMBL" id="EEG33734.1"/>
    </source>
</evidence>